<feature type="compositionally biased region" description="Polar residues" evidence="1">
    <location>
        <begin position="189"/>
        <end position="198"/>
    </location>
</feature>
<feature type="chain" id="PRO_5007293740" description="Mid2 domain-containing protein" evidence="2">
    <location>
        <begin position="20"/>
        <end position="491"/>
    </location>
</feature>
<sequence length="491" mass="51416">MSRLALHNIFLHLPTQTVAIVLAALFTTSQAGALPRQTSTVDYGDLDLVSWPLQPTPAPLFPLDLLRRQIPNTICGYIGGNSALPATCSAGSHCVLDQGHGFIGCCPDNGPCTAGIYTGCVDVNSPPQTVVNPYIYTCQGSDVCYKNEFAGGYNQYGCGTASNLGTTVQTSIQGITTALDLPEVSAPLTQDVSSLSEPTTIGSAASTSDASSASSSGASTSSNSITNSQFSATDSSTSTSTSKTQSSKSQTSSTSTSSTTGEPATNGPGGPAAGDDGNRNAVIIGASVGSVAGVALLGIAACLIWRRRRNNRQGPGRTPAGPGTQYISPMGNHGAAFAPLPTWSDEDQYQYGQDNPRRSNESQIRMVPPPLHQHPAFHQQPMMGVGTGLTPVAEEHHEDHDTDHRTGHGREIDNFSQAYSNAGIGAMSSEEELERYPLANAAATNPQGTPGDRGVAGTDSDDMDQPLTPSRGGHRPLWQQNRHQSRNMIWM</sequence>
<proteinExistence type="predicted"/>
<keyword evidence="4" id="KW-1185">Reference proteome</keyword>
<evidence type="ECO:0000256" key="2">
    <source>
        <dbReference type="SAM" id="SignalP"/>
    </source>
</evidence>
<feature type="region of interest" description="Disordered" evidence="1">
    <location>
        <begin position="440"/>
        <end position="491"/>
    </location>
</feature>
<evidence type="ECO:0000313" key="4">
    <source>
        <dbReference type="Proteomes" id="UP000070501"/>
    </source>
</evidence>
<dbReference type="Proteomes" id="UP000070501">
    <property type="component" value="Unassembled WGS sequence"/>
</dbReference>
<dbReference type="OrthoDB" id="5386093at2759"/>
<name>A0A136JDN5_9PEZI</name>
<feature type="region of interest" description="Disordered" evidence="1">
    <location>
        <begin position="189"/>
        <end position="274"/>
    </location>
</feature>
<organism evidence="3 4">
    <name type="scientific">Microdochium bolleyi</name>
    <dbReference type="NCBI Taxonomy" id="196109"/>
    <lineage>
        <taxon>Eukaryota</taxon>
        <taxon>Fungi</taxon>
        <taxon>Dikarya</taxon>
        <taxon>Ascomycota</taxon>
        <taxon>Pezizomycotina</taxon>
        <taxon>Sordariomycetes</taxon>
        <taxon>Xylariomycetidae</taxon>
        <taxon>Xylariales</taxon>
        <taxon>Microdochiaceae</taxon>
        <taxon>Microdochium</taxon>
    </lineage>
</organism>
<feature type="compositionally biased region" description="Low complexity" evidence="1">
    <location>
        <begin position="199"/>
        <end position="228"/>
    </location>
</feature>
<feature type="compositionally biased region" description="Low complexity" evidence="1">
    <location>
        <begin position="235"/>
        <end position="266"/>
    </location>
</feature>
<evidence type="ECO:0000313" key="3">
    <source>
        <dbReference type="EMBL" id="KXJ95283.1"/>
    </source>
</evidence>
<dbReference type="InParanoid" id="A0A136JDN5"/>
<keyword evidence="2" id="KW-0732">Signal</keyword>
<dbReference type="EMBL" id="KQ964246">
    <property type="protein sequence ID" value="KXJ95283.1"/>
    <property type="molecule type" value="Genomic_DNA"/>
</dbReference>
<accession>A0A136JDN5</accession>
<evidence type="ECO:0008006" key="5">
    <source>
        <dbReference type="Google" id="ProtNLM"/>
    </source>
</evidence>
<gene>
    <name evidence="3" type="ORF">Micbo1qcDRAFT_230564</name>
</gene>
<reference evidence="4" key="1">
    <citation type="submission" date="2016-02" db="EMBL/GenBank/DDBJ databases">
        <title>Draft genome sequence of Microdochium bolleyi, a fungal endophyte of beachgrass.</title>
        <authorList>
            <consortium name="DOE Joint Genome Institute"/>
            <person name="David A.S."/>
            <person name="May G."/>
            <person name="Haridas S."/>
            <person name="Lim J."/>
            <person name="Wang M."/>
            <person name="Labutti K."/>
            <person name="Lipzen A."/>
            <person name="Barry K."/>
            <person name="Grigoriev I.V."/>
        </authorList>
    </citation>
    <scope>NUCLEOTIDE SEQUENCE [LARGE SCALE GENOMIC DNA]</scope>
    <source>
        <strain evidence="4">J235TASD1</strain>
    </source>
</reference>
<dbReference type="AlphaFoldDB" id="A0A136JDN5"/>
<evidence type="ECO:0000256" key="1">
    <source>
        <dbReference type="SAM" id="MobiDB-lite"/>
    </source>
</evidence>
<dbReference type="STRING" id="196109.A0A136JDN5"/>
<protein>
    <recommendedName>
        <fullName evidence="5">Mid2 domain-containing protein</fullName>
    </recommendedName>
</protein>
<feature type="signal peptide" evidence="2">
    <location>
        <begin position="1"/>
        <end position="19"/>
    </location>
</feature>